<accession>A0A9D2CAB5</accession>
<name>A0A9D2CAB5_9MICO</name>
<reference evidence="1" key="1">
    <citation type="journal article" date="2021" name="PeerJ">
        <title>Extensive microbial diversity within the chicken gut microbiome revealed by metagenomics and culture.</title>
        <authorList>
            <person name="Gilroy R."/>
            <person name="Ravi A."/>
            <person name="Getino M."/>
            <person name="Pursley I."/>
            <person name="Horton D.L."/>
            <person name="Alikhan N.F."/>
            <person name="Baker D."/>
            <person name="Gharbi K."/>
            <person name="Hall N."/>
            <person name="Watson M."/>
            <person name="Adriaenssens E.M."/>
            <person name="Foster-Nyarko E."/>
            <person name="Jarju S."/>
            <person name="Secka A."/>
            <person name="Antonio M."/>
            <person name="Oren A."/>
            <person name="Chaudhuri R.R."/>
            <person name="La Ragione R."/>
            <person name="Hildebrand F."/>
            <person name="Pallen M.J."/>
        </authorList>
    </citation>
    <scope>NUCLEOTIDE SEQUENCE</scope>
    <source>
        <strain evidence="1">ChiGjej1B1-98</strain>
    </source>
</reference>
<comment type="caution">
    <text evidence="1">The sequence shown here is derived from an EMBL/GenBank/DDBJ whole genome shotgun (WGS) entry which is preliminary data.</text>
</comment>
<protein>
    <recommendedName>
        <fullName evidence="3">Mycothiol-dependent maleylpyruvate isomerase metal-binding domain-containing protein</fullName>
    </recommendedName>
</protein>
<reference evidence="1" key="2">
    <citation type="submission" date="2021-04" db="EMBL/GenBank/DDBJ databases">
        <authorList>
            <person name="Gilroy R."/>
        </authorList>
    </citation>
    <scope>NUCLEOTIDE SEQUENCE</scope>
    <source>
        <strain evidence="1">ChiGjej1B1-98</strain>
    </source>
</reference>
<dbReference type="SUPFAM" id="SSF109854">
    <property type="entry name" value="DinB/YfiT-like putative metalloenzymes"/>
    <property type="match status" value="1"/>
</dbReference>
<dbReference type="AlphaFoldDB" id="A0A9D2CAB5"/>
<dbReference type="EMBL" id="DXDC01000386">
    <property type="protein sequence ID" value="HIY67142.1"/>
    <property type="molecule type" value="Genomic_DNA"/>
</dbReference>
<sequence>MDTARLFSTLELFGAEVDRAEEHLSLQSGCAEWTIGQVIRHVVHVQREITLSLLRDEEPGRMLGMLDISDEAAPEAWRAVAEGIRTVVGERKELSDRFVLPAFDATVHAWDIRAGLVDAGLAEPLELDSRTLTWLEAFKKHAPEELIRRPGMFGPEQPTLSAASPTTKFMAWAGRTPLS</sequence>
<proteinExistence type="predicted"/>
<evidence type="ECO:0000313" key="2">
    <source>
        <dbReference type="Proteomes" id="UP000824005"/>
    </source>
</evidence>
<evidence type="ECO:0000313" key="1">
    <source>
        <dbReference type="EMBL" id="HIY67142.1"/>
    </source>
</evidence>
<evidence type="ECO:0008006" key="3">
    <source>
        <dbReference type="Google" id="ProtNLM"/>
    </source>
</evidence>
<organism evidence="1 2">
    <name type="scientific">Candidatus Agrococcus pullicola</name>
    <dbReference type="NCBI Taxonomy" id="2838429"/>
    <lineage>
        <taxon>Bacteria</taxon>
        <taxon>Bacillati</taxon>
        <taxon>Actinomycetota</taxon>
        <taxon>Actinomycetes</taxon>
        <taxon>Micrococcales</taxon>
        <taxon>Microbacteriaceae</taxon>
        <taxon>Agrococcus</taxon>
    </lineage>
</organism>
<dbReference type="Proteomes" id="UP000824005">
    <property type="component" value="Unassembled WGS sequence"/>
</dbReference>
<dbReference type="InterPro" id="IPR034660">
    <property type="entry name" value="DinB/YfiT-like"/>
</dbReference>
<gene>
    <name evidence="1" type="ORF">H9830_12805</name>
</gene>